<dbReference type="Proteomes" id="UP000061839">
    <property type="component" value="Chromosome"/>
</dbReference>
<dbReference type="HOGENOM" id="CLU_062171_0_0_11"/>
<accession>A0A0D4C2X0</accession>
<evidence type="ECO:0000256" key="1">
    <source>
        <dbReference type="SAM" id="SignalP"/>
    </source>
</evidence>
<protein>
    <recommendedName>
        <fullName evidence="4">Metalloprotease</fullName>
    </recommendedName>
</protein>
<feature type="signal peptide" evidence="1">
    <location>
        <begin position="1"/>
        <end position="24"/>
    </location>
</feature>
<gene>
    <name evidence="2" type="ORF">UM93_05195</name>
</gene>
<organism evidence="2 3">
    <name type="scientific">Psychromicrobium lacuslunae</name>
    <dbReference type="NCBI Taxonomy" id="1618207"/>
    <lineage>
        <taxon>Bacteria</taxon>
        <taxon>Bacillati</taxon>
        <taxon>Actinomycetota</taxon>
        <taxon>Actinomycetes</taxon>
        <taxon>Micrococcales</taxon>
        <taxon>Micrococcaceae</taxon>
        <taxon>Psychromicrobium</taxon>
    </lineage>
</organism>
<proteinExistence type="predicted"/>
<dbReference type="EMBL" id="CP011005">
    <property type="protein sequence ID" value="AJT42899.1"/>
    <property type="molecule type" value="Genomic_DNA"/>
</dbReference>
<name>A0A0D4C2X0_9MICC</name>
<keyword evidence="3" id="KW-1185">Reference proteome</keyword>
<dbReference type="PATRIC" id="fig|1618207.4.peg.1057"/>
<dbReference type="OrthoDB" id="2677755at2"/>
<evidence type="ECO:0000313" key="3">
    <source>
        <dbReference type="Proteomes" id="UP000061839"/>
    </source>
</evidence>
<feature type="chain" id="PRO_5039119534" description="Metalloprotease" evidence="1">
    <location>
        <begin position="25"/>
        <end position="391"/>
    </location>
</feature>
<evidence type="ECO:0000313" key="2">
    <source>
        <dbReference type="EMBL" id="AJT42899.1"/>
    </source>
</evidence>
<evidence type="ECO:0008006" key="4">
    <source>
        <dbReference type="Google" id="ProtNLM"/>
    </source>
</evidence>
<dbReference type="KEGG" id="ari:UM93_05195"/>
<keyword evidence="1" id="KW-0732">Signal</keyword>
<dbReference type="RefSeq" id="WP_045076911.1">
    <property type="nucleotide sequence ID" value="NZ_CP011005.1"/>
</dbReference>
<reference evidence="2 3" key="1">
    <citation type="journal article" date="2015" name="Genome Announc.">
        <title>Complete Genome Sequencing of Protease-Producing Novel Arthrobacter sp. Strain IHBB 11108 Using PacBio Single-Molecule Real-Time Sequencing Technology.</title>
        <authorList>
            <person name="Kiran S."/>
            <person name="Swarnkar M.K."/>
            <person name="Pal M."/>
            <person name="Thakur R."/>
            <person name="Tewari R."/>
            <person name="Singh A.K."/>
            <person name="Gulati A."/>
        </authorList>
    </citation>
    <scope>NUCLEOTIDE SEQUENCE [LARGE SCALE GENOMIC DNA]</scope>
    <source>
        <strain evidence="2 3">IHBB 11108</strain>
    </source>
</reference>
<sequence length="391" mass="41194">MKRTSRSAVSAFLTTATAVVVLTAASVSTTGVTANAVTTSTNCATGTLSYSYKDAEAAANTVDPDTTPSSVPTTTSKVRNANWKLVNKSSGATLSQGLTDASNGSFSACYDSSIPSSSIKIVFESASTNLWRVVTKNKSNASTYFDEHNLTSANFGGLNVDSAKAGAFKIVDTLSSLWGINGNNSTDCWVANQANGQCKAITFAWGDAIDNGTNTDAGTAYWDLSGTKFVVIGSTSTQSMHTIVHEAGHAWQYLLNKGFPTVTNCGDHHFETVSSKTCAWTEGWADAVAAWTLGDHRYVFDDGYYVNLTPNSNWATGPAVQGHIGSTLLQLWAGPDQQTWDGTIKAMNGTVISCFKQYYAARPAAGLATDSAVQQILSNNTLSANDTSSCS</sequence>
<dbReference type="AlphaFoldDB" id="A0A0D4C2X0"/>